<dbReference type="GO" id="GO:0016787">
    <property type="term" value="F:hydrolase activity"/>
    <property type="evidence" value="ECO:0007669"/>
    <property type="project" value="InterPro"/>
</dbReference>
<dbReference type="VEuPathDB" id="FungiDB:Malapachy_1618"/>
<dbReference type="GeneID" id="28727996"/>
<organism evidence="2 3">
    <name type="scientific">Malassezia pachydermatis</name>
    <dbReference type="NCBI Taxonomy" id="77020"/>
    <lineage>
        <taxon>Eukaryota</taxon>
        <taxon>Fungi</taxon>
        <taxon>Dikarya</taxon>
        <taxon>Basidiomycota</taxon>
        <taxon>Ustilaginomycotina</taxon>
        <taxon>Malasseziomycetes</taxon>
        <taxon>Malasseziales</taxon>
        <taxon>Malasseziaceae</taxon>
        <taxon>Malassezia</taxon>
    </lineage>
</organism>
<dbReference type="PANTHER" id="PTHR47551:SF1">
    <property type="entry name" value="TUBULIN--TYROSINE LIGASE PBY1-RELATED"/>
    <property type="match status" value="1"/>
</dbReference>
<evidence type="ECO:0000313" key="2">
    <source>
        <dbReference type="EMBL" id="KOS13126.1"/>
    </source>
</evidence>
<dbReference type="SMR" id="A0A0M8MIH4"/>
<evidence type="ECO:0000259" key="1">
    <source>
        <dbReference type="Pfam" id="PF01975"/>
    </source>
</evidence>
<gene>
    <name evidence="2" type="ORF">Malapachy_1618</name>
</gene>
<reference evidence="2 3" key="1">
    <citation type="submission" date="2015-07" db="EMBL/GenBank/DDBJ databases">
        <title>Draft Genome Sequence of Malassezia furfur CBS1878 and Malassezia pachydermatis CBS1879.</title>
        <authorList>
            <person name="Triana S."/>
            <person name="Ohm R."/>
            <person name="Gonzalez A."/>
            <person name="DeCock H."/>
            <person name="Restrepo S."/>
            <person name="Celis A."/>
        </authorList>
    </citation>
    <scope>NUCLEOTIDE SEQUENCE [LARGE SCALE GENOMIC DNA]</scope>
    <source>
        <strain evidence="2 3">CBS 1879</strain>
    </source>
</reference>
<dbReference type="RefSeq" id="XP_017990758.1">
    <property type="nucleotide sequence ID" value="XM_018136121.1"/>
</dbReference>
<accession>A0A0M8MIH4</accession>
<dbReference type="InterPro" id="IPR036523">
    <property type="entry name" value="SurE-like_sf"/>
</dbReference>
<dbReference type="OrthoDB" id="202825at2759"/>
<dbReference type="PANTHER" id="PTHR47551">
    <property type="entry name" value="TUBULIN--TYROSINE LIGASE PBY1-RELATED"/>
    <property type="match status" value="1"/>
</dbReference>
<proteinExistence type="predicted"/>
<dbReference type="GO" id="GO:0000932">
    <property type="term" value="C:P-body"/>
    <property type="evidence" value="ECO:0007669"/>
    <property type="project" value="TreeGrafter"/>
</dbReference>
<dbReference type="EMBL" id="LGAV01000007">
    <property type="protein sequence ID" value="KOS13126.1"/>
    <property type="molecule type" value="Genomic_DNA"/>
</dbReference>
<dbReference type="SUPFAM" id="SSF64167">
    <property type="entry name" value="SurE-like"/>
    <property type="match status" value="1"/>
</dbReference>
<dbReference type="STRING" id="77020.A0A0M8MIH4"/>
<protein>
    <submittedName>
        <fullName evidence="2">Sure-like protein</fullName>
    </submittedName>
</protein>
<dbReference type="InterPro" id="IPR027746">
    <property type="entry name" value="TTL"/>
</dbReference>
<evidence type="ECO:0000313" key="3">
    <source>
        <dbReference type="Proteomes" id="UP000037751"/>
    </source>
</evidence>
<dbReference type="Pfam" id="PF01975">
    <property type="entry name" value="SurE"/>
    <property type="match status" value="1"/>
</dbReference>
<dbReference type="Gene3D" id="3.40.1210.10">
    <property type="entry name" value="Survival protein SurE-like phosphatase/nucleotidase"/>
    <property type="match status" value="1"/>
</dbReference>
<comment type="caution">
    <text evidence="2">The sequence shown here is derived from an EMBL/GenBank/DDBJ whole genome shotgun (WGS) entry which is preliminary data.</text>
</comment>
<feature type="domain" description="Survival protein SurE-like phosphatase/nucleotidase" evidence="1">
    <location>
        <begin position="6"/>
        <end position="234"/>
    </location>
</feature>
<dbReference type="AlphaFoldDB" id="A0A0M8MIH4"/>
<name>A0A0M8MIH4_9BASI</name>
<keyword evidence="3" id="KW-1185">Reference proteome</keyword>
<sequence length="324" mass="35645">MRSPRVLLVNDDGPPSDSSPYILEVYQQLISLGWDVRVVIPSSQKSCYYPLRDNYLGAHPDTRHCWSHERRPIQKERGEIGEWVLVDGVPSTCTNVGLYTGDALFGPDGAGPIDLVISGPNYGRNTGTAFSVSSGTLGAALSGSLCDVRSIAVSFCHFKTNPPTLDGRREGPGLTPEVFKELSILACTYTLRLCKQLWETWDQDEHVQSYSINIPIAETLRRPVVHWTRIWHSRHGQYYPLPSSGAEDWGVMPSGIEPKDLPDEDPACAYLAFHPNLVRAMEPAVIEPGTDVWAITQGAISISRLVACFEQVDAGSRPVPSCVV</sequence>
<dbReference type="Proteomes" id="UP000037751">
    <property type="component" value="Unassembled WGS sequence"/>
</dbReference>
<dbReference type="InterPro" id="IPR002828">
    <property type="entry name" value="SurE-like_Pase/nucleotidase"/>
</dbReference>